<keyword evidence="9" id="KW-0378">Hydrolase</keyword>
<evidence type="ECO:0000256" key="15">
    <source>
        <dbReference type="ARBA" id="ARBA00034000"/>
    </source>
</evidence>
<evidence type="ECO:0000256" key="17">
    <source>
        <dbReference type="SAM" id="Phobius"/>
    </source>
</evidence>
<evidence type="ECO:0000256" key="10">
    <source>
        <dbReference type="ARBA" id="ARBA00022960"/>
    </source>
</evidence>
<feature type="domain" description="Penicillin-binding protein transpeptidase" evidence="18">
    <location>
        <begin position="346"/>
        <end position="581"/>
    </location>
</feature>
<evidence type="ECO:0000256" key="6">
    <source>
        <dbReference type="ARBA" id="ARBA00022670"/>
    </source>
</evidence>
<evidence type="ECO:0000256" key="12">
    <source>
        <dbReference type="ARBA" id="ARBA00023136"/>
    </source>
</evidence>
<dbReference type="RefSeq" id="WP_137023399.1">
    <property type="nucleotide sequence ID" value="NZ_SZNT01000078.1"/>
</dbReference>
<dbReference type="InterPro" id="IPR001264">
    <property type="entry name" value="Glyco_trans_51"/>
</dbReference>
<evidence type="ECO:0000256" key="13">
    <source>
        <dbReference type="ARBA" id="ARBA00023268"/>
    </source>
</evidence>
<dbReference type="GO" id="GO:0009002">
    <property type="term" value="F:serine-type D-Ala-D-Ala carboxypeptidase activity"/>
    <property type="evidence" value="ECO:0007669"/>
    <property type="project" value="UniProtKB-EC"/>
</dbReference>
<evidence type="ECO:0000256" key="2">
    <source>
        <dbReference type="ARBA" id="ARBA00007090"/>
    </source>
</evidence>
<comment type="catalytic activity">
    <reaction evidence="16">
        <text>[GlcNAc-(1-&gt;4)-Mur2Ac(oyl-L-Ala-gamma-D-Glu-L-Lys-D-Ala-D-Ala)](n)-di-trans,octa-cis-undecaprenyl diphosphate + beta-D-GlcNAc-(1-&gt;4)-Mur2Ac(oyl-L-Ala-gamma-D-Glu-L-Lys-D-Ala-D-Ala)-di-trans,octa-cis-undecaprenyl diphosphate = [GlcNAc-(1-&gt;4)-Mur2Ac(oyl-L-Ala-gamma-D-Glu-L-Lys-D-Ala-D-Ala)](n+1)-di-trans,octa-cis-undecaprenyl diphosphate + di-trans,octa-cis-undecaprenyl diphosphate + H(+)</text>
        <dbReference type="Rhea" id="RHEA:23708"/>
        <dbReference type="Rhea" id="RHEA-COMP:9602"/>
        <dbReference type="Rhea" id="RHEA-COMP:9603"/>
        <dbReference type="ChEBI" id="CHEBI:15378"/>
        <dbReference type="ChEBI" id="CHEBI:58405"/>
        <dbReference type="ChEBI" id="CHEBI:60033"/>
        <dbReference type="ChEBI" id="CHEBI:78435"/>
        <dbReference type="EC" id="2.4.99.28"/>
    </reaction>
</comment>
<keyword evidence="7" id="KW-0328">Glycosyltransferase</keyword>
<keyword evidence="10" id="KW-0133">Cell shape</keyword>
<dbReference type="GO" id="GO:0030288">
    <property type="term" value="C:outer membrane-bounded periplasmic space"/>
    <property type="evidence" value="ECO:0007669"/>
    <property type="project" value="TreeGrafter"/>
</dbReference>
<dbReference type="GO" id="GO:0008360">
    <property type="term" value="P:regulation of cell shape"/>
    <property type="evidence" value="ECO:0007669"/>
    <property type="project" value="UniProtKB-KW"/>
</dbReference>
<reference evidence="20 21" key="1">
    <citation type="journal article" date="2019" name="Environ. Microbiol.">
        <title>An active ?-lactamase is a part of an orchestrated cell wall stress resistance network of Bacillus subtilis and related rhizosphere species.</title>
        <authorList>
            <person name="Bucher T."/>
            <person name="Keren-Paz A."/>
            <person name="Hausser J."/>
            <person name="Olender T."/>
            <person name="Cytryn E."/>
            <person name="Kolodkin-Gal I."/>
        </authorList>
    </citation>
    <scope>NUCLEOTIDE SEQUENCE [LARGE SCALE GENOMIC DNA]</scope>
    <source>
        <strain evidence="20 21">I4</strain>
    </source>
</reference>
<dbReference type="Gene3D" id="3.40.710.10">
    <property type="entry name" value="DD-peptidase/beta-lactamase superfamily"/>
    <property type="match status" value="1"/>
</dbReference>
<comment type="caution">
    <text evidence="20">The sequence shown here is derived from an EMBL/GenBank/DDBJ whole genome shotgun (WGS) entry which is preliminary data.</text>
</comment>
<dbReference type="SUPFAM" id="SSF56601">
    <property type="entry name" value="beta-lactamase/transpeptidase-like"/>
    <property type="match status" value="1"/>
</dbReference>
<organism evidence="20 21">
    <name type="scientific">Peribacillus simplex</name>
    <dbReference type="NCBI Taxonomy" id="1478"/>
    <lineage>
        <taxon>Bacteria</taxon>
        <taxon>Bacillati</taxon>
        <taxon>Bacillota</taxon>
        <taxon>Bacilli</taxon>
        <taxon>Bacillales</taxon>
        <taxon>Bacillaceae</taxon>
        <taxon>Peribacillus</taxon>
    </lineage>
</organism>
<evidence type="ECO:0000259" key="19">
    <source>
        <dbReference type="Pfam" id="PF00912"/>
    </source>
</evidence>
<evidence type="ECO:0000313" key="21">
    <source>
        <dbReference type="Proteomes" id="UP000309170"/>
    </source>
</evidence>
<dbReference type="InterPro" id="IPR012338">
    <property type="entry name" value="Beta-lactam/transpept-like"/>
</dbReference>
<dbReference type="PANTHER" id="PTHR32282:SF11">
    <property type="entry name" value="PENICILLIN-BINDING PROTEIN 1B"/>
    <property type="match status" value="1"/>
</dbReference>
<evidence type="ECO:0000256" key="3">
    <source>
        <dbReference type="ARBA" id="ARBA00007739"/>
    </source>
</evidence>
<dbReference type="GO" id="GO:0005886">
    <property type="term" value="C:plasma membrane"/>
    <property type="evidence" value="ECO:0007669"/>
    <property type="project" value="UniProtKB-SubCell"/>
</dbReference>
<dbReference type="InterPro" id="IPR036950">
    <property type="entry name" value="PBP_transglycosylase"/>
</dbReference>
<sequence length="619" mass="69890">MRTYLGYITIFLLIPVFILFIFLSYQEWSLAQSPYHVLDERIPIESIELAQNSYMKAANGKVISEISTGEKRTYLKLEDIPLFLENLFIVTEDQKFYDHAGVDLSGISRALLINSQNKTIEQGGSTITQQLARNVYLSHDRTYNRKLSELIYAYQIERKKSKPEIMELYLNAIYFSNGAYGIEAASQYFFSKPTGELSKAELAFLAAIPNNPENYNPLKHFDATKKRQERLLKQMVAEGDLEQAEYEKLIKSTIKLDLSTPVDLYPDYVTYVHQELNNLVASSEGLDKSLQSPEVAIRKKAEAELDKKVKKLLNSGVTIHTALDTKLQSQSKTAVQAKIGVNDIEGALVVIQHHTHELVSLIGGKDYKKNSFNRGYQSYRQPGSAIKPLLDYAPYLEETDADINQLVSGASYCSNSYCPKNYSGDSYGMVTLRTAFAQSYNTPAIRIFKKTGVETSFKYLDAFDFKKVSKKDHHTSSAIGGFEYGMSPLELTNAYTSFNDGNYQPARAIIKVTDQEGKVLYKWKDPSKEIWSKSTVAKMRQLLHETIISGTARKAYFPTEYVGGKTGTTNDVKDMWFVGLTANYTTGVWIGRDNPSTLQSIYSHAPHVLIWKDISQTAE</sequence>
<dbReference type="PANTHER" id="PTHR32282">
    <property type="entry name" value="BINDING PROTEIN TRANSPEPTIDASE, PUTATIVE-RELATED"/>
    <property type="match status" value="1"/>
</dbReference>
<evidence type="ECO:0000256" key="7">
    <source>
        <dbReference type="ARBA" id="ARBA00022676"/>
    </source>
</evidence>
<dbReference type="GO" id="GO:0009252">
    <property type="term" value="P:peptidoglycan biosynthetic process"/>
    <property type="evidence" value="ECO:0007669"/>
    <property type="project" value="UniProtKB-KW"/>
</dbReference>
<keyword evidence="4" id="KW-1003">Cell membrane</keyword>
<evidence type="ECO:0000256" key="5">
    <source>
        <dbReference type="ARBA" id="ARBA00022645"/>
    </source>
</evidence>
<dbReference type="GO" id="GO:0006508">
    <property type="term" value="P:proteolysis"/>
    <property type="evidence" value="ECO:0007669"/>
    <property type="project" value="UniProtKB-KW"/>
</dbReference>
<dbReference type="Gene3D" id="1.10.3810.10">
    <property type="entry name" value="Biosynthetic peptidoglycan transglycosylase-like"/>
    <property type="match status" value="1"/>
</dbReference>
<keyword evidence="13" id="KW-0511">Multifunctional enzyme</keyword>
<dbReference type="Pfam" id="PF00912">
    <property type="entry name" value="Transgly"/>
    <property type="match status" value="1"/>
</dbReference>
<keyword evidence="17" id="KW-0812">Transmembrane</keyword>
<accession>A0A9X8ZJM7</accession>
<evidence type="ECO:0000256" key="9">
    <source>
        <dbReference type="ARBA" id="ARBA00022801"/>
    </source>
</evidence>
<name>A0A9X8ZJM7_9BACI</name>
<evidence type="ECO:0000256" key="1">
    <source>
        <dbReference type="ARBA" id="ARBA00004236"/>
    </source>
</evidence>
<dbReference type="SUPFAM" id="SSF53955">
    <property type="entry name" value="Lysozyme-like"/>
    <property type="match status" value="1"/>
</dbReference>
<evidence type="ECO:0000256" key="11">
    <source>
        <dbReference type="ARBA" id="ARBA00022984"/>
    </source>
</evidence>
<comment type="similarity">
    <text evidence="3">In the N-terminal section; belongs to the glycosyltransferase 51 family.</text>
</comment>
<evidence type="ECO:0000256" key="8">
    <source>
        <dbReference type="ARBA" id="ARBA00022679"/>
    </source>
</evidence>
<dbReference type="FunFam" id="1.10.3810.10:FF:000001">
    <property type="entry name" value="Penicillin-binding protein 1A"/>
    <property type="match status" value="1"/>
</dbReference>
<dbReference type="InterPro" id="IPR023346">
    <property type="entry name" value="Lysozyme-like_dom_sf"/>
</dbReference>
<evidence type="ECO:0000256" key="16">
    <source>
        <dbReference type="ARBA" id="ARBA00049902"/>
    </source>
</evidence>
<evidence type="ECO:0000256" key="14">
    <source>
        <dbReference type="ARBA" id="ARBA00023316"/>
    </source>
</evidence>
<comment type="similarity">
    <text evidence="2">In the C-terminal section; belongs to the transpeptidase family.</text>
</comment>
<dbReference type="AlphaFoldDB" id="A0A9X8ZJM7"/>
<dbReference type="GO" id="GO:0008955">
    <property type="term" value="F:peptidoglycan glycosyltransferase activity"/>
    <property type="evidence" value="ECO:0007669"/>
    <property type="project" value="UniProtKB-EC"/>
</dbReference>
<dbReference type="GO" id="GO:0071555">
    <property type="term" value="P:cell wall organization"/>
    <property type="evidence" value="ECO:0007669"/>
    <property type="project" value="UniProtKB-KW"/>
</dbReference>
<evidence type="ECO:0000313" key="20">
    <source>
        <dbReference type="EMBL" id="TKH13501.1"/>
    </source>
</evidence>
<dbReference type="InterPro" id="IPR050396">
    <property type="entry name" value="Glycosyltr_51/Transpeptidase"/>
</dbReference>
<dbReference type="GO" id="GO:0008658">
    <property type="term" value="F:penicillin binding"/>
    <property type="evidence" value="ECO:0007669"/>
    <property type="project" value="InterPro"/>
</dbReference>
<dbReference type="Proteomes" id="UP000309170">
    <property type="component" value="Unassembled WGS sequence"/>
</dbReference>
<keyword evidence="14" id="KW-0961">Cell wall biogenesis/degradation</keyword>
<keyword evidence="8" id="KW-0808">Transferase</keyword>
<keyword evidence="17" id="KW-1133">Transmembrane helix</keyword>
<feature type="domain" description="Glycosyl transferase family 51" evidence="19">
    <location>
        <begin position="59"/>
        <end position="235"/>
    </location>
</feature>
<evidence type="ECO:0000256" key="4">
    <source>
        <dbReference type="ARBA" id="ARBA00022475"/>
    </source>
</evidence>
<gene>
    <name evidence="20" type="ORF">FC678_07135</name>
</gene>
<dbReference type="EMBL" id="SZNT01000078">
    <property type="protein sequence ID" value="TKH13501.1"/>
    <property type="molecule type" value="Genomic_DNA"/>
</dbReference>
<keyword evidence="11" id="KW-0573">Peptidoglycan synthesis</keyword>
<feature type="transmembrane region" description="Helical" evidence="17">
    <location>
        <begin position="7"/>
        <end position="25"/>
    </location>
</feature>
<comment type="subcellular location">
    <subcellularLocation>
        <location evidence="1">Cell membrane</location>
    </subcellularLocation>
</comment>
<proteinExistence type="inferred from homology"/>
<comment type="catalytic activity">
    <reaction evidence="15">
        <text>Preferential cleavage: (Ac)2-L-Lys-D-Ala-|-D-Ala. Also transpeptidation of peptidyl-alanyl moieties that are N-acyl substituents of D-alanine.</text>
        <dbReference type="EC" id="3.4.16.4"/>
    </reaction>
</comment>
<keyword evidence="5" id="KW-0121">Carboxypeptidase</keyword>
<evidence type="ECO:0000259" key="18">
    <source>
        <dbReference type="Pfam" id="PF00905"/>
    </source>
</evidence>
<dbReference type="InterPro" id="IPR001460">
    <property type="entry name" value="PCN-bd_Tpept"/>
</dbReference>
<keyword evidence="6" id="KW-0645">Protease</keyword>
<keyword evidence="12 17" id="KW-0472">Membrane</keyword>
<protein>
    <submittedName>
        <fullName evidence="20">Penicillin-binding protein</fullName>
    </submittedName>
</protein>
<dbReference type="Pfam" id="PF00905">
    <property type="entry name" value="Transpeptidase"/>
    <property type="match status" value="1"/>
</dbReference>